<dbReference type="Gene3D" id="3.60.120.10">
    <property type="entry name" value="Anthranilate synthase"/>
    <property type="match status" value="1"/>
</dbReference>
<gene>
    <name evidence="7" type="primary">ephzE</name>
</gene>
<dbReference type="InterPro" id="IPR029062">
    <property type="entry name" value="Class_I_gatase-like"/>
</dbReference>
<proteinExistence type="predicted"/>
<evidence type="ECO:0000256" key="3">
    <source>
        <dbReference type="ARBA" id="ARBA00023239"/>
    </source>
</evidence>
<dbReference type="SUPFAM" id="SSF52317">
    <property type="entry name" value="Class I glutamine amidotransferase-like"/>
    <property type="match status" value="1"/>
</dbReference>
<evidence type="ECO:0000259" key="5">
    <source>
        <dbReference type="Pfam" id="PF00117"/>
    </source>
</evidence>
<evidence type="ECO:0000256" key="2">
    <source>
        <dbReference type="ARBA" id="ARBA00022962"/>
    </source>
</evidence>
<feature type="domain" description="Glutamine amidotransferase" evidence="5">
    <location>
        <begin position="455"/>
        <end position="637"/>
    </location>
</feature>
<evidence type="ECO:0000313" key="7">
    <source>
        <dbReference type="EMBL" id="CAL34110.1"/>
    </source>
</evidence>
<keyword evidence="3" id="KW-0456">Lyase</keyword>
<dbReference type="PRINTS" id="PR00097">
    <property type="entry name" value="ANTSNTHASEII"/>
</dbReference>
<sequence length="654" mass="70302">MTQTPPTPTTPAAPGPQPATDLLDQVLEGRAPAFALLHRPGATGPGTVEVLTGAVSLPATLADIPLPEAPAPGAPARHEVLVVMPYRQLAERGFACADDGTPLVAMTVSGQQQLPLDQALARIPDVPTPLSGGDFDVDDAAYEDVVRRIAKEMIGTGEGANFVIKRTFVADITDYGPASAPALFRRLLQRESGAHWTFLIHTGSRILVGASPERHVSLQDGTAVMNPISGTYRYPPSGSTLEGVLEFLGDRKETDELYMVLDEELKMMARICDTGGRVVGPYLKEMARLAHTEYFIEGQTDRDVRDILRETMFAPTVTGSPLESACRIIHQYEPGGRGYYSGAAALIGRDARGGRVMDSAILIRTADISPQGRLAIGVGATIVRHSDPASEAAETRAKAAGLVAALNGDTTTRFADHPSVRRALELRNDTIADFWLSDLQHRSAALPQLAGRKVLVVDAEDTFTSMIDQQLRSLGLQVTVRRYDQDYTFEGHDLVVMGPGPGDPQEVAHPKMHHLHTAVATLLREQRPFLAVCLSHQVLGLQLGLPLRRRSVPNQGVQKEIDLFGTAEHVGYYNTFALLSDDEEFTTHGVPGVPDGQLVQVSRDAATAEVHALRGPGFASLQFHPESVLTRQGPRIVGTVLAGLLAPARTPDPA</sequence>
<dbReference type="PRINTS" id="PR00096">
    <property type="entry name" value="GATASE"/>
</dbReference>
<reference evidence="7" key="1">
    <citation type="journal article" date="2006" name="ChemBioChem">
        <title>A gene cluster for prenylated naphthoquinone and prenylated phenazine biosynthesis in Streptomyces cinnamonensis DSM 1042.</title>
        <authorList>
            <person name="Haagen Y."/>
            <person name="Gluck K."/>
            <person name="Fay K."/>
            <person name="Kammerer B."/>
            <person name="Gust B."/>
            <person name="Heide L."/>
        </authorList>
    </citation>
    <scope>NUCLEOTIDE SEQUENCE</scope>
    <source>
        <strain evidence="7">DSM 1042</strain>
    </source>
</reference>
<evidence type="ECO:0000256" key="4">
    <source>
        <dbReference type="ARBA" id="ARBA00047683"/>
    </source>
</evidence>
<dbReference type="SUPFAM" id="SSF56322">
    <property type="entry name" value="ADC synthase"/>
    <property type="match status" value="1"/>
</dbReference>
<comment type="catalytic activity">
    <reaction evidence="4">
        <text>chorismate + L-glutamine = anthranilate + pyruvate + L-glutamate + H(+)</text>
        <dbReference type="Rhea" id="RHEA:21732"/>
        <dbReference type="ChEBI" id="CHEBI:15361"/>
        <dbReference type="ChEBI" id="CHEBI:15378"/>
        <dbReference type="ChEBI" id="CHEBI:16567"/>
        <dbReference type="ChEBI" id="CHEBI:29748"/>
        <dbReference type="ChEBI" id="CHEBI:29985"/>
        <dbReference type="ChEBI" id="CHEBI:58359"/>
        <dbReference type="EC" id="4.1.3.27"/>
    </reaction>
</comment>
<dbReference type="Pfam" id="PF00117">
    <property type="entry name" value="GATase"/>
    <property type="match status" value="1"/>
</dbReference>
<dbReference type="InterPro" id="IPR006221">
    <property type="entry name" value="TrpG/PapA_dom"/>
</dbReference>
<dbReference type="EMBL" id="AM384985">
    <property type="protein sequence ID" value="CAL34110.1"/>
    <property type="molecule type" value="Genomic_DNA"/>
</dbReference>
<feature type="domain" description="Chorismate-utilising enzyme C-terminal" evidence="6">
    <location>
        <begin position="140"/>
        <end position="398"/>
    </location>
</feature>
<dbReference type="CDD" id="cd01743">
    <property type="entry name" value="GATase1_Anthranilate_Synthase"/>
    <property type="match status" value="1"/>
</dbReference>
<dbReference type="InterPro" id="IPR005801">
    <property type="entry name" value="ADC_synthase"/>
</dbReference>
<dbReference type="Gene3D" id="3.40.50.880">
    <property type="match status" value="1"/>
</dbReference>
<evidence type="ECO:0000259" key="6">
    <source>
        <dbReference type="Pfam" id="PF00425"/>
    </source>
</evidence>
<dbReference type="GO" id="GO:0004049">
    <property type="term" value="F:anthranilate synthase activity"/>
    <property type="evidence" value="ECO:0007669"/>
    <property type="project" value="UniProtKB-EC"/>
</dbReference>
<dbReference type="PANTHER" id="PTHR11236">
    <property type="entry name" value="AMINOBENZOATE/ANTHRANILATE SYNTHASE"/>
    <property type="match status" value="1"/>
</dbReference>
<dbReference type="InterPro" id="IPR015890">
    <property type="entry name" value="Chorismate_C"/>
</dbReference>
<organism evidence="7">
    <name type="scientific">Streptomyces virginiae</name>
    <name type="common">Streptomyces cinnamonensis</name>
    <dbReference type="NCBI Taxonomy" id="1961"/>
    <lineage>
        <taxon>Bacteria</taxon>
        <taxon>Bacillati</taxon>
        <taxon>Actinomycetota</taxon>
        <taxon>Actinomycetes</taxon>
        <taxon>Kitasatosporales</taxon>
        <taxon>Streptomycetaceae</taxon>
        <taxon>Streptomyces</taxon>
    </lineage>
</organism>
<accession>A2AXH1</accession>
<dbReference type="EC" id="4.1.3.27" evidence="1"/>
<evidence type="ECO:0000256" key="1">
    <source>
        <dbReference type="ARBA" id="ARBA00012266"/>
    </source>
</evidence>
<dbReference type="InterPro" id="IPR017926">
    <property type="entry name" value="GATASE"/>
</dbReference>
<dbReference type="InterPro" id="IPR019999">
    <property type="entry name" value="Anth_synth_I-like"/>
</dbReference>
<protein>
    <recommendedName>
        <fullName evidence="1">anthranilate synthase</fullName>
        <ecNumber evidence="1">4.1.3.27</ecNumber>
    </recommendedName>
</protein>
<name>A2AXH1_STRVG</name>
<dbReference type="PANTHER" id="PTHR11236:SF49">
    <property type="entry name" value="ANTHRANILATE SYNTHASE COMPONENT 1"/>
    <property type="match status" value="1"/>
</dbReference>
<dbReference type="GO" id="GO:0000162">
    <property type="term" value="P:L-tryptophan biosynthetic process"/>
    <property type="evidence" value="ECO:0007669"/>
    <property type="project" value="TreeGrafter"/>
</dbReference>
<dbReference type="PROSITE" id="PS51273">
    <property type="entry name" value="GATASE_TYPE_1"/>
    <property type="match status" value="1"/>
</dbReference>
<dbReference type="AlphaFoldDB" id="A2AXH1"/>
<dbReference type="PRINTS" id="PR00099">
    <property type="entry name" value="CPSGATASE"/>
</dbReference>
<keyword evidence="2" id="KW-0315">Glutamine amidotransferase</keyword>
<dbReference type="Pfam" id="PF00425">
    <property type="entry name" value="Chorismate_bind"/>
    <property type="match status" value="1"/>
</dbReference>